<comment type="caution">
    <text evidence="2">The sequence shown here is derived from an EMBL/GenBank/DDBJ whole genome shotgun (WGS) entry which is preliminary data.</text>
</comment>
<reference evidence="2" key="2">
    <citation type="journal article" date="2021" name="Microbiome">
        <title>Successional dynamics and alternative stable states in a saline activated sludge microbial community over 9 years.</title>
        <authorList>
            <person name="Wang Y."/>
            <person name="Ye J."/>
            <person name="Ju F."/>
            <person name="Liu L."/>
            <person name="Boyd J.A."/>
            <person name="Deng Y."/>
            <person name="Parks D.H."/>
            <person name="Jiang X."/>
            <person name="Yin X."/>
            <person name="Woodcroft B.J."/>
            <person name="Tyson G.W."/>
            <person name="Hugenholtz P."/>
            <person name="Polz M.F."/>
            <person name="Zhang T."/>
        </authorList>
    </citation>
    <scope>NUCLEOTIDE SEQUENCE</scope>
    <source>
        <strain evidence="2">HKST-UBA12</strain>
    </source>
</reference>
<organism evidence="2 3">
    <name type="scientific">Candidatus Dojkabacteria bacterium</name>
    <dbReference type="NCBI Taxonomy" id="2099670"/>
    <lineage>
        <taxon>Bacteria</taxon>
        <taxon>Candidatus Dojkabacteria</taxon>
    </lineage>
</organism>
<name>A0A955I4X8_9BACT</name>
<dbReference type="PANTHER" id="PTHR39431">
    <property type="entry name" value="FRPA/C-RELATED PROTEIN"/>
    <property type="match status" value="1"/>
</dbReference>
<accession>A0A955I4X8</accession>
<dbReference type="EMBL" id="JAGQLI010000053">
    <property type="protein sequence ID" value="MCA9378990.1"/>
    <property type="molecule type" value="Genomic_DNA"/>
</dbReference>
<dbReference type="Proteomes" id="UP000760819">
    <property type="component" value="Unassembled WGS sequence"/>
</dbReference>
<dbReference type="PANTHER" id="PTHR39431:SF1">
    <property type="entry name" value="FRPA_C-RELATED PROTEIN"/>
    <property type="match status" value="1"/>
</dbReference>
<dbReference type="InterPro" id="IPR028994">
    <property type="entry name" value="Integrin_alpha_N"/>
</dbReference>
<dbReference type="Gene3D" id="2.40.128.340">
    <property type="match status" value="1"/>
</dbReference>
<evidence type="ECO:0000313" key="3">
    <source>
        <dbReference type="Proteomes" id="UP000760819"/>
    </source>
</evidence>
<dbReference type="AlphaFoldDB" id="A0A955I4X8"/>
<sequence length="460" mass="50460">MRKYFLLALIIMPMFIGVRSVGATLYTTPPAIAPYANDYEPCLNGGWWCTIPGSPGHGFDAWGFYDTECVSYAAWRLNYESGRYPNASHFFFSNYGDGGSWGFGSNWDVQAISLGYRVDNIPARGAIRNNSIHVQYVEFVHNATGNLTVDVSDYNGADRDHLYGYRTNVSAGGAVYIHIPGMEMDLNPTDYDGDGKTDIAVFREGSMTRYIQQSTNGQTRTETYGATTDIPVFGSDYDHDGKEDLAVFRASTGTWYIHQSSAGSKQVSFGSSTDKPLGGVDYDGDGLDDIAVYRRSNHTTYVLQSRDGYREIQFGTTGDVPVFGADYDGDGKTDTAIFRPGNQVIYIIRSSLGYQDMYLGGIDINKVIPINAGDFDGDGKDDIVLFNPNTATRHVWKSTGGTVNLTFGSKQDIPIHGADYDGDGIADLAVFRPSEAKWYMQQSGAGSKWVVFGAPTDRPI</sequence>
<evidence type="ECO:0000256" key="1">
    <source>
        <dbReference type="ARBA" id="ARBA00022729"/>
    </source>
</evidence>
<protein>
    <submittedName>
        <fullName evidence="2">VCBS repeat-containing protein</fullName>
    </submittedName>
</protein>
<dbReference type="Gene3D" id="3.90.1720.10">
    <property type="entry name" value="endopeptidase domain like (from Nostoc punctiforme)"/>
    <property type="match status" value="1"/>
</dbReference>
<dbReference type="SUPFAM" id="SSF69318">
    <property type="entry name" value="Integrin alpha N-terminal domain"/>
    <property type="match status" value="2"/>
</dbReference>
<dbReference type="InterPro" id="IPR013517">
    <property type="entry name" value="FG-GAP"/>
</dbReference>
<gene>
    <name evidence="2" type="ORF">KC640_01045</name>
</gene>
<keyword evidence="1" id="KW-0732">Signal</keyword>
<dbReference type="Pfam" id="PF13517">
    <property type="entry name" value="FG-GAP_3"/>
    <property type="match status" value="2"/>
</dbReference>
<proteinExistence type="predicted"/>
<evidence type="ECO:0000313" key="2">
    <source>
        <dbReference type="EMBL" id="MCA9378990.1"/>
    </source>
</evidence>
<reference evidence="2" key="1">
    <citation type="submission" date="2020-04" db="EMBL/GenBank/DDBJ databases">
        <authorList>
            <person name="Zhang T."/>
        </authorList>
    </citation>
    <scope>NUCLEOTIDE SEQUENCE</scope>
    <source>
        <strain evidence="2">HKST-UBA12</strain>
    </source>
</reference>